<dbReference type="GO" id="GO:0004531">
    <property type="term" value="F:deoxyribonuclease II activity"/>
    <property type="evidence" value="ECO:0007669"/>
    <property type="project" value="InterPro"/>
</dbReference>
<evidence type="ECO:0000256" key="2">
    <source>
        <dbReference type="ARBA" id="ARBA00022801"/>
    </source>
</evidence>
<keyword evidence="5" id="KW-1185">Reference proteome</keyword>
<evidence type="ECO:0000256" key="1">
    <source>
        <dbReference type="ARBA" id="ARBA00007527"/>
    </source>
</evidence>
<evidence type="ECO:0000313" key="4">
    <source>
        <dbReference type="EMBL" id="VDI32339.1"/>
    </source>
</evidence>
<name>A0A8B6EC46_MYTGA</name>
<feature type="signal peptide" evidence="3">
    <location>
        <begin position="1"/>
        <end position="18"/>
    </location>
</feature>
<protein>
    <recommendedName>
        <fullName evidence="6">C-type lectin domain-containing protein</fullName>
    </recommendedName>
</protein>
<dbReference type="InterPro" id="IPR004947">
    <property type="entry name" value="DNase_II"/>
</dbReference>
<sequence>MFVESFFVFVTILTSVYGTCQSLDGQSVSWWILYQQKERPFFHQYVDSTNSHRVKEHYPERRDSVLSRVMSSVIDKEEAEYIIYSSDLINVKDIAEKTSIPTYSKWMHGILGTVSSWDSGFWILHNNLLFPAITNGVLAKPGSKAWYATTVGDNSADLFYICLTADTRGNITEILTSIMAGNPLIYKRKLHNYNFLQPYFKEVRSLQTSFGYEMSASIFLDCLYTSSSNVSTNCLFTYAVTTGAGIHVLTRPRGMIKHSSAFCYDDHSISLFDFLSLERRSTLKSGFSHSMFALSGKTDSSSDGITCFGQDVATHAETVAVMVSELA</sequence>
<keyword evidence="2" id="KW-0378">Hydrolase</keyword>
<dbReference type="AlphaFoldDB" id="A0A8B6EC46"/>
<dbReference type="EMBL" id="UYJE01004897">
    <property type="protein sequence ID" value="VDI32339.1"/>
    <property type="molecule type" value="Genomic_DNA"/>
</dbReference>
<dbReference type="Pfam" id="PF03265">
    <property type="entry name" value="DNase_II"/>
    <property type="match status" value="1"/>
</dbReference>
<keyword evidence="3" id="KW-0732">Signal</keyword>
<accession>A0A8B6EC46</accession>
<organism evidence="4 5">
    <name type="scientific">Mytilus galloprovincialis</name>
    <name type="common">Mediterranean mussel</name>
    <dbReference type="NCBI Taxonomy" id="29158"/>
    <lineage>
        <taxon>Eukaryota</taxon>
        <taxon>Metazoa</taxon>
        <taxon>Spiralia</taxon>
        <taxon>Lophotrochozoa</taxon>
        <taxon>Mollusca</taxon>
        <taxon>Bivalvia</taxon>
        <taxon>Autobranchia</taxon>
        <taxon>Pteriomorphia</taxon>
        <taxon>Mytilida</taxon>
        <taxon>Mytiloidea</taxon>
        <taxon>Mytilidae</taxon>
        <taxon>Mytilinae</taxon>
        <taxon>Mytilus</taxon>
    </lineage>
</organism>
<evidence type="ECO:0008006" key="6">
    <source>
        <dbReference type="Google" id="ProtNLM"/>
    </source>
</evidence>
<dbReference type="OrthoDB" id="6124172at2759"/>
<evidence type="ECO:0000313" key="5">
    <source>
        <dbReference type="Proteomes" id="UP000596742"/>
    </source>
</evidence>
<dbReference type="Proteomes" id="UP000596742">
    <property type="component" value="Unassembled WGS sequence"/>
</dbReference>
<reference evidence="4" key="1">
    <citation type="submission" date="2018-11" db="EMBL/GenBank/DDBJ databases">
        <authorList>
            <person name="Alioto T."/>
            <person name="Alioto T."/>
        </authorList>
    </citation>
    <scope>NUCLEOTIDE SEQUENCE</scope>
</reference>
<gene>
    <name evidence="4" type="ORF">MGAL_10B085051</name>
</gene>
<comment type="similarity">
    <text evidence="1">Belongs to the DNase II family.</text>
</comment>
<proteinExistence type="inferred from homology"/>
<comment type="caution">
    <text evidence="4">The sequence shown here is derived from an EMBL/GenBank/DDBJ whole genome shotgun (WGS) entry which is preliminary data.</text>
</comment>
<evidence type="ECO:0000256" key="3">
    <source>
        <dbReference type="SAM" id="SignalP"/>
    </source>
</evidence>
<feature type="chain" id="PRO_5032410878" description="C-type lectin domain-containing protein" evidence="3">
    <location>
        <begin position="19"/>
        <end position="327"/>
    </location>
</feature>